<protein>
    <submittedName>
        <fullName evidence="1">Uncharacterized protein</fullName>
    </submittedName>
</protein>
<dbReference type="Proteomes" id="UP000286594">
    <property type="component" value="Unassembled WGS sequence"/>
</dbReference>
<dbReference type="AlphaFoldDB" id="A0A443LKT5"/>
<keyword evidence="2" id="KW-1185">Reference proteome</keyword>
<comment type="caution">
    <text evidence="1">The sequence shown here is derived from an EMBL/GenBank/DDBJ whole genome shotgun (WGS) entry which is preliminary data.</text>
</comment>
<name>A0A443LKT5_9RHOB</name>
<accession>A0A443LKT5</accession>
<sequence length="422" mass="45832">MSSQVQHGNGISFIVGPSHAVRWSWHIRDGVVHSNLPSNRVWGVGGAPVWSKRLFERAGQVVAEGGKVGVMVGDFRFGNDIALTPEDLAGPLFQDGHLGIDSRAMTPELDRRMLERGLAAVQAWQEAFGDRVRFVFWDLFGRQVHDRLAGQHIGGGRYHHPVFNYADVVGRFPGADIVDLSPLLGAPMHEVRRLFIDSSCHPSQIGYLLLNDALCAGRDPIEAFRSAVANVEAELFALAGKIVGAKGGAVLLTGRSVWLDTLMSYMGKDCALRLAGSGLVLAPLTRLPGQPSIAQMLQQVPLDRCVPVLVSAGAQDLSPQLARAFDTDPSFWRDVPCIDWETATVAAITARRETPRHAYAREDAPKASVRITPELASHMVEQGPLGMPSWTGLRHLAECIASDQVPALRRGTEAGRPQHLPT</sequence>
<gene>
    <name evidence="1" type="ORF">EOW65_07620</name>
</gene>
<reference evidence="1 2" key="1">
    <citation type="submission" date="2019-01" db="EMBL/GenBank/DDBJ databases">
        <title>Sinorhodobacter populi sp. nov. isolated from the symptomatic bark tissue of Populus euramericana canker.</title>
        <authorList>
            <person name="Xu G."/>
        </authorList>
    </citation>
    <scope>NUCLEOTIDE SEQUENCE [LARGE SCALE GENOMIC DNA]</scope>
    <source>
        <strain evidence="1 2">CCTCC AB2012026</strain>
    </source>
</reference>
<dbReference type="EMBL" id="SAVB01000008">
    <property type="protein sequence ID" value="RWR49816.1"/>
    <property type="molecule type" value="Genomic_DNA"/>
</dbReference>
<evidence type="ECO:0000313" key="1">
    <source>
        <dbReference type="EMBL" id="RWR49816.1"/>
    </source>
</evidence>
<organism evidence="1 2">
    <name type="scientific">Paenirhodobacter ferrireducens</name>
    <dbReference type="NCBI Taxonomy" id="1215032"/>
    <lineage>
        <taxon>Bacteria</taxon>
        <taxon>Pseudomonadati</taxon>
        <taxon>Pseudomonadota</taxon>
        <taxon>Alphaproteobacteria</taxon>
        <taxon>Rhodobacterales</taxon>
        <taxon>Rhodobacter group</taxon>
        <taxon>Paenirhodobacter</taxon>
    </lineage>
</organism>
<evidence type="ECO:0000313" key="2">
    <source>
        <dbReference type="Proteomes" id="UP000286594"/>
    </source>
</evidence>
<proteinExistence type="predicted"/>